<keyword evidence="3 7" id="KW-0813">Transport</keyword>
<dbReference type="PROSITE" id="PS00217">
    <property type="entry name" value="SUGAR_TRANSPORT_2"/>
    <property type="match status" value="1"/>
</dbReference>
<proteinExistence type="inferred from homology"/>
<organism evidence="11 12">
    <name type="scientific">Podospora appendiculata</name>
    <dbReference type="NCBI Taxonomy" id="314037"/>
    <lineage>
        <taxon>Eukaryota</taxon>
        <taxon>Fungi</taxon>
        <taxon>Dikarya</taxon>
        <taxon>Ascomycota</taxon>
        <taxon>Pezizomycotina</taxon>
        <taxon>Sordariomycetes</taxon>
        <taxon>Sordariomycetidae</taxon>
        <taxon>Sordariales</taxon>
        <taxon>Podosporaceae</taxon>
        <taxon>Podospora</taxon>
    </lineage>
</organism>
<dbReference type="SUPFAM" id="SSF103473">
    <property type="entry name" value="MFS general substrate transporter"/>
    <property type="match status" value="1"/>
</dbReference>
<evidence type="ECO:0000256" key="5">
    <source>
        <dbReference type="ARBA" id="ARBA00022989"/>
    </source>
</evidence>
<evidence type="ECO:0000313" key="11">
    <source>
        <dbReference type="EMBL" id="KAK3687326.1"/>
    </source>
</evidence>
<feature type="region of interest" description="Disordered" evidence="8">
    <location>
        <begin position="538"/>
        <end position="612"/>
    </location>
</feature>
<evidence type="ECO:0000256" key="3">
    <source>
        <dbReference type="ARBA" id="ARBA00022448"/>
    </source>
</evidence>
<feature type="transmembrane region" description="Helical" evidence="9">
    <location>
        <begin position="49"/>
        <end position="68"/>
    </location>
</feature>
<evidence type="ECO:0000259" key="10">
    <source>
        <dbReference type="PROSITE" id="PS50850"/>
    </source>
</evidence>
<evidence type="ECO:0000256" key="4">
    <source>
        <dbReference type="ARBA" id="ARBA00022692"/>
    </source>
</evidence>
<dbReference type="InterPro" id="IPR020846">
    <property type="entry name" value="MFS_dom"/>
</dbReference>
<sequence length="612" mass="66927">MGGGGVVSLVGTSDLSRIEAPVTFKAYLVCAFAACGGLFFGYDTGWMSGVLGMPYFITLHTGVQYNYATGTPIGVDPTNFGLSSSAKSLMTSILSCGTFFGALIAGDIADFIGRRPTIIIGCFIFSLGCVLEIASTNQEVLFVFGRLVAGLGVGFISAVIILYMSEIAPRKVRGALVSAYQFCITVGILLANCVVYATQNRNDTGSYRIPIGVQFLWALILGTGLFILPESPRYYVMKGQLHSAAKSLAFVRGQPIDSEYIKDELAEIVANNEYELQVVPQTSYIGSWMACFHGSWRKGNSNIRRVTLGAGLQMMQQLTGINFIFYFGTTFFQQLGTISNPFFISLVTTLVNVISTPISFWSIEYFGRRFLLIWGAIGMIVMQYIVAIVGITAGRAELNNDSAVKAMIAFICINIFFFAVSWGPVAWVIVGESFPLPIRSRGVGISTASNWFWNCIIAVIAPYLVGNSPGSANLGPKVFFIWGSLCFLSLLFAYFLCPEMKGLTLEQIDKMMEEVSPRNSKGWVPKKTFAAEMGHTQVKMSSPVASPIPQKGQSYSPIHYQDSPTHYQGSPNPYQGSPNPYQESPTHYQGSPTHYQESYPTYQDNNGYNRGV</sequence>
<feature type="transmembrane region" description="Helical" evidence="9">
    <location>
        <begin position="478"/>
        <end position="497"/>
    </location>
</feature>
<dbReference type="CDD" id="cd17356">
    <property type="entry name" value="MFS_HXT"/>
    <property type="match status" value="1"/>
</dbReference>
<evidence type="ECO:0000256" key="8">
    <source>
        <dbReference type="SAM" id="MobiDB-lite"/>
    </source>
</evidence>
<keyword evidence="6 9" id="KW-0472">Membrane</keyword>
<dbReference type="Pfam" id="PF00083">
    <property type="entry name" value="Sugar_tr"/>
    <property type="match status" value="1"/>
</dbReference>
<feature type="transmembrane region" description="Helical" evidence="9">
    <location>
        <begin position="442"/>
        <end position="466"/>
    </location>
</feature>
<name>A0AAE0X7K2_9PEZI</name>
<keyword evidence="5 9" id="KW-1133">Transmembrane helix</keyword>
<feature type="transmembrane region" description="Helical" evidence="9">
    <location>
        <begin position="406"/>
        <end position="430"/>
    </location>
</feature>
<protein>
    <recommendedName>
        <fullName evidence="10">Major facilitator superfamily (MFS) profile domain-containing protein</fullName>
    </recommendedName>
</protein>
<dbReference type="PROSITE" id="PS50850">
    <property type="entry name" value="MFS"/>
    <property type="match status" value="1"/>
</dbReference>
<dbReference type="InterPro" id="IPR003663">
    <property type="entry name" value="Sugar/inositol_transpt"/>
</dbReference>
<dbReference type="PANTHER" id="PTHR48022">
    <property type="entry name" value="PLASTIDIC GLUCOSE TRANSPORTER 4"/>
    <property type="match status" value="1"/>
</dbReference>
<feature type="transmembrane region" description="Helical" evidence="9">
    <location>
        <begin position="24"/>
        <end position="42"/>
    </location>
</feature>
<dbReference type="EMBL" id="JAULSO010000002">
    <property type="protein sequence ID" value="KAK3687326.1"/>
    <property type="molecule type" value="Genomic_DNA"/>
</dbReference>
<dbReference type="InterPro" id="IPR036259">
    <property type="entry name" value="MFS_trans_sf"/>
</dbReference>
<feature type="transmembrane region" description="Helical" evidence="9">
    <location>
        <begin position="88"/>
        <end position="105"/>
    </location>
</feature>
<feature type="transmembrane region" description="Helical" evidence="9">
    <location>
        <begin position="209"/>
        <end position="228"/>
    </location>
</feature>
<feature type="transmembrane region" description="Helical" evidence="9">
    <location>
        <begin position="306"/>
        <end position="327"/>
    </location>
</feature>
<dbReference type="GO" id="GO:0005351">
    <property type="term" value="F:carbohydrate:proton symporter activity"/>
    <property type="evidence" value="ECO:0007669"/>
    <property type="project" value="TreeGrafter"/>
</dbReference>
<evidence type="ECO:0000313" key="12">
    <source>
        <dbReference type="Proteomes" id="UP001270362"/>
    </source>
</evidence>
<evidence type="ECO:0000256" key="9">
    <source>
        <dbReference type="SAM" id="Phobius"/>
    </source>
</evidence>
<feature type="transmembrane region" description="Helical" evidence="9">
    <location>
        <begin position="117"/>
        <end position="134"/>
    </location>
</feature>
<gene>
    <name evidence="11" type="ORF">B0T22DRAFT_125436</name>
</gene>
<keyword evidence="12" id="KW-1185">Reference proteome</keyword>
<feature type="transmembrane region" description="Helical" evidence="9">
    <location>
        <begin position="370"/>
        <end position="394"/>
    </location>
</feature>
<dbReference type="Proteomes" id="UP001270362">
    <property type="component" value="Unassembled WGS sequence"/>
</dbReference>
<dbReference type="PROSITE" id="PS00216">
    <property type="entry name" value="SUGAR_TRANSPORT_1"/>
    <property type="match status" value="2"/>
</dbReference>
<dbReference type="PRINTS" id="PR00171">
    <property type="entry name" value="SUGRTRNSPORT"/>
</dbReference>
<dbReference type="NCBIfam" id="TIGR00879">
    <property type="entry name" value="SP"/>
    <property type="match status" value="1"/>
</dbReference>
<feature type="transmembrane region" description="Helical" evidence="9">
    <location>
        <begin position="175"/>
        <end position="197"/>
    </location>
</feature>
<comment type="caution">
    <text evidence="11">The sequence shown here is derived from an EMBL/GenBank/DDBJ whole genome shotgun (WGS) entry which is preliminary data.</text>
</comment>
<keyword evidence="4 9" id="KW-0812">Transmembrane</keyword>
<dbReference type="InterPro" id="IPR005828">
    <property type="entry name" value="MFS_sugar_transport-like"/>
</dbReference>
<evidence type="ECO:0000256" key="6">
    <source>
        <dbReference type="ARBA" id="ARBA00023136"/>
    </source>
</evidence>
<feature type="transmembrane region" description="Helical" evidence="9">
    <location>
        <begin position="342"/>
        <end position="363"/>
    </location>
</feature>
<dbReference type="AlphaFoldDB" id="A0AAE0X7K2"/>
<dbReference type="FunFam" id="1.20.1250.20:FF:000180">
    <property type="entry name" value="MFS monosaccharide transporter"/>
    <property type="match status" value="1"/>
</dbReference>
<feature type="transmembrane region" description="Helical" evidence="9">
    <location>
        <begin position="140"/>
        <end position="163"/>
    </location>
</feature>
<dbReference type="GO" id="GO:0016020">
    <property type="term" value="C:membrane"/>
    <property type="evidence" value="ECO:0007669"/>
    <property type="project" value="UniProtKB-SubCell"/>
</dbReference>
<dbReference type="InterPro" id="IPR050360">
    <property type="entry name" value="MFS_Sugar_Transporters"/>
</dbReference>
<reference evidence="11" key="2">
    <citation type="submission" date="2023-06" db="EMBL/GenBank/DDBJ databases">
        <authorList>
            <consortium name="Lawrence Berkeley National Laboratory"/>
            <person name="Haridas S."/>
            <person name="Hensen N."/>
            <person name="Bonometti L."/>
            <person name="Westerberg I."/>
            <person name="Brannstrom I.O."/>
            <person name="Guillou S."/>
            <person name="Cros-Aarteil S."/>
            <person name="Calhoun S."/>
            <person name="Kuo A."/>
            <person name="Mondo S."/>
            <person name="Pangilinan J."/>
            <person name="Riley R."/>
            <person name="Labutti K."/>
            <person name="Andreopoulos B."/>
            <person name="Lipzen A."/>
            <person name="Chen C."/>
            <person name="Yanf M."/>
            <person name="Daum C."/>
            <person name="Ng V."/>
            <person name="Clum A."/>
            <person name="Steindorff A."/>
            <person name="Ohm R."/>
            <person name="Martin F."/>
            <person name="Silar P."/>
            <person name="Natvig D."/>
            <person name="Lalanne C."/>
            <person name="Gautier V."/>
            <person name="Ament-Velasquez S.L."/>
            <person name="Kruys A."/>
            <person name="Hutchinson M.I."/>
            <person name="Powell A.J."/>
            <person name="Barry K."/>
            <person name="Miller A.N."/>
            <person name="Grigoriev I.V."/>
            <person name="Debuchy R."/>
            <person name="Gladieux P."/>
            <person name="Thoren M.H."/>
            <person name="Johannesson H."/>
        </authorList>
    </citation>
    <scope>NUCLEOTIDE SEQUENCE</scope>
    <source>
        <strain evidence="11">CBS 314.62</strain>
    </source>
</reference>
<feature type="compositionally biased region" description="Polar residues" evidence="8">
    <location>
        <begin position="551"/>
        <end position="612"/>
    </location>
</feature>
<reference evidence="11" key="1">
    <citation type="journal article" date="2023" name="Mol. Phylogenet. Evol.">
        <title>Genome-scale phylogeny and comparative genomics of the fungal order Sordariales.</title>
        <authorList>
            <person name="Hensen N."/>
            <person name="Bonometti L."/>
            <person name="Westerberg I."/>
            <person name="Brannstrom I.O."/>
            <person name="Guillou S."/>
            <person name="Cros-Aarteil S."/>
            <person name="Calhoun S."/>
            <person name="Haridas S."/>
            <person name="Kuo A."/>
            <person name="Mondo S."/>
            <person name="Pangilinan J."/>
            <person name="Riley R."/>
            <person name="LaButti K."/>
            <person name="Andreopoulos B."/>
            <person name="Lipzen A."/>
            <person name="Chen C."/>
            <person name="Yan M."/>
            <person name="Daum C."/>
            <person name="Ng V."/>
            <person name="Clum A."/>
            <person name="Steindorff A."/>
            <person name="Ohm R.A."/>
            <person name="Martin F."/>
            <person name="Silar P."/>
            <person name="Natvig D.O."/>
            <person name="Lalanne C."/>
            <person name="Gautier V."/>
            <person name="Ament-Velasquez S.L."/>
            <person name="Kruys A."/>
            <person name="Hutchinson M.I."/>
            <person name="Powell A.J."/>
            <person name="Barry K."/>
            <person name="Miller A.N."/>
            <person name="Grigoriev I.V."/>
            <person name="Debuchy R."/>
            <person name="Gladieux P."/>
            <person name="Hiltunen Thoren M."/>
            <person name="Johannesson H."/>
        </authorList>
    </citation>
    <scope>NUCLEOTIDE SEQUENCE</scope>
    <source>
        <strain evidence="11">CBS 314.62</strain>
    </source>
</reference>
<dbReference type="PANTHER" id="PTHR48022:SF61">
    <property type="entry name" value="HIGH AFFINITY GLUCOSE TRANSPORTER RGT2"/>
    <property type="match status" value="1"/>
</dbReference>
<evidence type="ECO:0000256" key="2">
    <source>
        <dbReference type="ARBA" id="ARBA00010992"/>
    </source>
</evidence>
<evidence type="ECO:0000256" key="7">
    <source>
        <dbReference type="RuleBase" id="RU003346"/>
    </source>
</evidence>
<dbReference type="Gene3D" id="1.20.1250.20">
    <property type="entry name" value="MFS general substrate transporter like domains"/>
    <property type="match status" value="1"/>
</dbReference>
<accession>A0AAE0X7K2</accession>
<comment type="similarity">
    <text evidence="2 7">Belongs to the major facilitator superfamily. Sugar transporter (TC 2.A.1.1) family.</text>
</comment>
<comment type="subcellular location">
    <subcellularLocation>
        <location evidence="1">Membrane</location>
        <topology evidence="1">Multi-pass membrane protein</topology>
    </subcellularLocation>
</comment>
<feature type="domain" description="Major facilitator superfamily (MFS) profile" evidence="10">
    <location>
        <begin position="29"/>
        <end position="501"/>
    </location>
</feature>
<evidence type="ECO:0000256" key="1">
    <source>
        <dbReference type="ARBA" id="ARBA00004141"/>
    </source>
</evidence>
<dbReference type="InterPro" id="IPR005829">
    <property type="entry name" value="Sugar_transporter_CS"/>
</dbReference>